<organism evidence="3">
    <name type="scientific">Hyalomma excavatum</name>
    <dbReference type="NCBI Taxonomy" id="257692"/>
    <lineage>
        <taxon>Eukaryota</taxon>
        <taxon>Metazoa</taxon>
        <taxon>Ecdysozoa</taxon>
        <taxon>Arthropoda</taxon>
        <taxon>Chelicerata</taxon>
        <taxon>Arachnida</taxon>
        <taxon>Acari</taxon>
        <taxon>Parasitiformes</taxon>
        <taxon>Ixodida</taxon>
        <taxon>Ixodoidea</taxon>
        <taxon>Ixodidae</taxon>
        <taxon>Hyalomminae</taxon>
        <taxon>Hyalomma</taxon>
    </lineage>
</organism>
<evidence type="ECO:0000259" key="2">
    <source>
        <dbReference type="PROSITE" id="PS50826"/>
    </source>
</evidence>
<accession>A0A131XIL3</accession>
<reference evidence="3" key="1">
    <citation type="journal article" date="2017" name="Ticks Tick Borne Dis.">
        <title>An insight into the sialome of Hyalomma excavatum.</title>
        <authorList>
            <person name="Ribeiro J.M."/>
            <person name="Slovak M."/>
            <person name="Francischetti I.M."/>
        </authorList>
    </citation>
    <scope>NUCLEOTIDE SEQUENCE</scope>
    <source>
        <strain evidence="3">Samish</strain>
        <tissue evidence="3">Salivary glands</tissue>
    </source>
</reference>
<dbReference type="Pfam" id="PF02759">
    <property type="entry name" value="RUN"/>
    <property type="match status" value="1"/>
</dbReference>
<dbReference type="PANTHER" id="PTHR46753:SF3">
    <property type="entry name" value="PDZ DOMAIN-CONTAINING PROTEIN"/>
    <property type="match status" value="1"/>
</dbReference>
<dbReference type="PANTHER" id="PTHR46753">
    <property type="entry name" value="FYVE AND COILED-COIL DOMAIN-CONTAINING PROTEIN 1"/>
    <property type="match status" value="1"/>
</dbReference>
<proteinExistence type="evidence at transcript level"/>
<dbReference type="Gene3D" id="1.20.58.900">
    <property type="match status" value="1"/>
</dbReference>
<dbReference type="AlphaFoldDB" id="A0A131XIL3"/>
<evidence type="ECO:0000313" key="3">
    <source>
        <dbReference type="EMBL" id="JAP66983.1"/>
    </source>
</evidence>
<dbReference type="PROSITE" id="PS50826">
    <property type="entry name" value="RUN"/>
    <property type="match status" value="1"/>
</dbReference>
<dbReference type="InterPro" id="IPR036034">
    <property type="entry name" value="PDZ_sf"/>
</dbReference>
<dbReference type="SUPFAM" id="SSF140741">
    <property type="entry name" value="RUN domain-like"/>
    <property type="match status" value="1"/>
</dbReference>
<dbReference type="SUPFAM" id="SSF50156">
    <property type="entry name" value="PDZ domain-like"/>
    <property type="match status" value="1"/>
</dbReference>
<dbReference type="Gene3D" id="2.30.29.30">
    <property type="entry name" value="Pleckstrin-homology domain (PH domain)/Phosphotyrosine-binding domain (PTB)"/>
    <property type="match status" value="1"/>
</dbReference>
<protein>
    <submittedName>
        <fullName evidence="3">Putative run domain-containing protein</fullName>
    </submittedName>
</protein>
<dbReference type="InterPro" id="IPR037213">
    <property type="entry name" value="Run_dom_sf"/>
</dbReference>
<sequence>MSVSDPLLKQLKDHIFDLRRHCLVLNIDDANGLLLPFCTTLELIFRKGLIAQKNTALGSFRRDYWNVFFSMLHLKRQDKLPLRLAASIQTVKEFKKVQTSQGKGRLLLRVLLKRRLLKTAVTCVLQSPSLTAVMYNPSDSILGNEILSEILLSLLHEVDKIPFSLSLRNATFLDETWHLGLYRSFEFVPCDTLGISIGFAAGIPVVTQVEEGSVAGEDDKIQVGDVLDDLYGEALKGRKRGTISTLLDHFKGMPVYISVIKSYQSDGTPYPPVSELLRRLRLSPPHEKSHSGLSEINSPDLFPETPGASGLPVNTPHESAAYAAVYIGKTYVGSAGHVLEIEKAIRDVAFTETDTHVKYRIPVWVDVSDCYFKVFSRLSKEILLEKHFTEIASCGKSSTFPCIFAVVAGETTCTVSKHFYSYVFQVKQPNICQTILCTIAQGFTRTSWSV</sequence>
<dbReference type="InterPro" id="IPR011993">
    <property type="entry name" value="PH-like_dom_sf"/>
</dbReference>
<dbReference type="InterPro" id="IPR004012">
    <property type="entry name" value="Run_dom"/>
</dbReference>
<evidence type="ECO:0000256" key="1">
    <source>
        <dbReference type="SAM" id="MobiDB-lite"/>
    </source>
</evidence>
<dbReference type="EMBL" id="GEFH01001598">
    <property type="protein sequence ID" value="JAP66983.1"/>
    <property type="molecule type" value="mRNA"/>
</dbReference>
<feature type="region of interest" description="Disordered" evidence="1">
    <location>
        <begin position="285"/>
        <end position="308"/>
    </location>
</feature>
<feature type="domain" description="RUN" evidence="2">
    <location>
        <begin position="28"/>
        <end position="170"/>
    </location>
</feature>
<name>A0A131XIL3_9ACAR</name>
<dbReference type="SUPFAM" id="SSF50729">
    <property type="entry name" value="PH domain-like"/>
    <property type="match status" value="1"/>
</dbReference>